<accession>L1IJ07</accession>
<dbReference type="AlphaFoldDB" id="L1IJ07"/>
<dbReference type="RefSeq" id="XP_005823206.1">
    <property type="nucleotide sequence ID" value="XM_005823149.1"/>
</dbReference>
<evidence type="ECO:0000313" key="3">
    <source>
        <dbReference type="Proteomes" id="UP000011087"/>
    </source>
</evidence>
<dbReference type="HOGENOM" id="CLU_1470858_0_0_1"/>
<evidence type="ECO:0000313" key="2">
    <source>
        <dbReference type="EnsemblProtists" id="EKX36226"/>
    </source>
</evidence>
<dbReference type="PaxDb" id="55529-EKX36226"/>
<dbReference type="EMBL" id="JH993077">
    <property type="protein sequence ID" value="EKX36226.1"/>
    <property type="molecule type" value="Genomic_DNA"/>
</dbReference>
<dbReference type="EnsemblProtists" id="EKX36226">
    <property type="protein sequence ID" value="EKX36226"/>
    <property type="gene ID" value="GUITHDRAFT_155293"/>
</dbReference>
<reference evidence="2" key="3">
    <citation type="submission" date="2015-06" db="UniProtKB">
        <authorList>
            <consortium name="EnsemblProtists"/>
        </authorList>
    </citation>
    <scope>IDENTIFICATION</scope>
</reference>
<dbReference type="KEGG" id="gtt:GUITHDRAFT_155293"/>
<dbReference type="GeneID" id="17292963"/>
<evidence type="ECO:0000313" key="1">
    <source>
        <dbReference type="EMBL" id="EKX36226.1"/>
    </source>
</evidence>
<reference evidence="3" key="2">
    <citation type="submission" date="2012-11" db="EMBL/GenBank/DDBJ databases">
        <authorList>
            <person name="Kuo A."/>
            <person name="Curtis B.A."/>
            <person name="Tanifuji G."/>
            <person name="Burki F."/>
            <person name="Gruber A."/>
            <person name="Irimia M."/>
            <person name="Maruyama S."/>
            <person name="Arias M.C."/>
            <person name="Ball S.G."/>
            <person name="Gile G.H."/>
            <person name="Hirakawa Y."/>
            <person name="Hopkins J.F."/>
            <person name="Rensing S.A."/>
            <person name="Schmutz J."/>
            <person name="Symeonidi A."/>
            <person name="Elias M."/>
            <person name="Eveleigh R.J."/>
            <person name="Herman E.K."/>
            <person name="Klute M.J."/>
            <person name="Nakayama T."/>
            <person name="Obornik M."/>
            <person name="Reyes-Prieto A."/>
            <person name="Armbrust E.V."/>
            <person name="Aves S.J."/>
            <person name="Beiko R.G."/>
            <person name="Coutinho P."/>
            <person name="Dacks J.B."/>
            <person name="Durnford D.G."/>
            <person name="Fast N.M."/>
            <person name="Green B.R."/>
            <person name="Grisdale C."/>
            <person name="Hempe F."/>
            <person name="Henrissat B."/>
            <person name="Hoppner M.P."/>
            <person name="Ishida K.-I."/>
            <person name="Kim E."/>
            <person name="Koreny L."/>
            <person name="Kroth P.G."/>
            <person name="Liu Y."/>
            <person name="Malik S.-B."/>
            <person name="Maier U.G."/>
            <person name="McRose D."/>
            <person name="Mock T."/>
            <person name="Neilson J.A."/>
            <person name="Onodera N.T."/>
            <person name="Poole A.M."/>
            <person name="Pritham E.J."/>
            <person name="Richards T.A."/>
            <person name="Rocap G."/>
            <person name="Roy S.W."/>
            <person name="Sarai C."/>
            <person name="Schaack S."/>
            <person name="Shirato S."/>
            <person name="Slamovits C.H."/>
            <person name="Spencer D.F."/>
            <person name="Suzuki S."/>
            <person name="Worden A.Z."/>
            <person name="Zauner S."/>
            <person name="Barry K."/>
            <person name="Bell C."/>
            <person name="Bharti A.K."/>
            <person name="Crow J.A."/>
            <person name="Grimwood J."/>
            <person name="Kramer R."/>
            <person name="Lindquist E."/>
            <person name="Lucas S."/>
            <person name="Salamov A."/>
            <person name="McFadden G.I."/>
            <person name="Lane C.E."/>
            <person name="Keeling P.J."/>
            <person name="Gray M.W."/>
            <person name="Grigoriev I.V."/>
            <person name="Archibald J.M."/>
        </authorList>
    </citation>
    <scope>NUCLEOTIDE SEQUENCE</scope>
    <source>
        <strain evidence="3">CCMP2712</strain>
    </source>
</reference>
<reference evidence="1 3" key="1">
    <citation type="journal article" date="2012" name="Nature">
        <title>Algal genomes reveal evolutionary mosaicism and the fate of nucleomorphs.</title>
        <authorList>
            <consortium name="DOE Joint Genome Institute"/>
            <person name="Curtis B.A."/>
            <person name="Tanifuji G."/>
            <person name="Burki F."/>
            <person name="Gruber A."/>
            <person name="Irimia M."/>
            <person name="Maruyama S."/>
            <person name="Arias M.C."/>
            <person name="Ball S.G."/>
            <person name="Gile G.H."/>
            <person name="Hirakawa Y."/>
            <person name="Hopkins J.F."/>
            <person name="Kuo A."/>
            <person name="Rensing S.A."/>
            <person name="Schmutz J."/>
            <person name="Symeonidi A."/>
            <person name="Elias M."/>
            <person name="Eveleigh R.J."/>
            <person name="Herman E.K."/>
            <person name="Klute M.J."/>
            <person name="Nakayama T."/>
            <person name="Obornik M."/>
            <person name="Reyes-Prieto A."/>
            <person name="Armbrust E.V."/>
            <person name="Aves S.J."/>
            <person name="Beiko R.G."/>
            <person name="Coutinho P."/>
            <person name="Dacks J.B."/>
            <person name="Durnford D.G."/>
            <person name="Fast N.M."/>
            <person name="Green B.R."/>
            <person name="Grisdale C.J."/>
            <person name="Hempel F."/>
            <person name="Henrissat B."/>
            <person name="Hoppner M.P."/>
            <person name="Ishida K."/>
            <person name="Kim E."/>
            <person name="Koreny L."/>
            <person name="Kroth P.G."/>
            <person name="Liu Y."/>
            <person name="Malik S.B."/>
            <person name="Maier U.G."/>
            <person name="McRose D."/>
            <person name="Mock T."/>
            <person name="Neilson J.A."/>
            <person name="Onodera N.T."/>
            <person name="Poole A.M."/>
            <person name="Pritham E.J."/>
            <person name="Richards T.A."/>
            <person name="Rocap G."/>
            <person name="Roy S.W."/>
            <person name="Sarai C."/>
            <person name="Schaack S."/>
            <person name="Shirato S."/>
            <person name="Slamovits C.H."/>
            <person name="Spencer D.F."/>
            <person name="Suzuki S."/>
            <person name="Worden A.Z."/>
            <person name="Zauner S."/>
            <person name="Barry K."/>
            <person name="Bell C."/>
            <person name="Bharti A.K."/>
            <person name="Crow J.A."/>
            <person name="Grimwood J."/>
            <person name="Kramer R."/>
            <person name="Lindquist E."/>
            <person name="Lucas S."/>
            <person name="Salamov A."/>
            <person name="McFadden G.I."/>
            <person name="Lane C.E."/>
            <person name="Keeling P.J."/>
            <person name="Gray M.W."/>
            <person name="Grigoriev I.V."/>
            <person name="Archibald J.M."/>
        </authorList>
    </citation>
    <scope>NUCLEOTIDE SEQUENCE</scope>
    <source>
        <strain evidence="1 3">CCMP2712</strain>
    </source>
</reference>
<sequence>MDTTDMDEMSELDDGESEFREVWRQRDLEHRKCLEEAFKVIDCTADVNVQAMYDPGKYYYEEEGNEFEECCFFRIFFEEDVFWDHFFDRTVFNKCWVLASNDYFMKILDYHGDIFRVMTPIMPIPMRLYILKELLAWLRKEQKCIGDFAEIFQFICHVLPENMDFKRHVLCHYIYFYYKQNLIP</sequence>
<proteinExistence type="predicted"/>
<dbReference type="Proteomes" id="UP000011087">
    <property type="component" value="Unassembled WGS sequence"/>
</dbReference>
<organism evidence="1">
    <name type="scientific">Guillardia theta (strain CCMP2712)</name>
    <name type="common">Cryptophyte</name>
    <dbReference type="NCBI Taxonomy" id="905079"/>
    <lineage>
        <taxon>Eukaryota</taxon>
        <taxon>Cryptophyceae</taxon>
        <taxon>Pyrenomonadales</taxon>
        <taxon>Geminigeraceae</taxon>
        <taxon>Guillardia</taxon>
    </lineage>
</organism>
<keyword evidence="3" id="KW-1185">Reference proteome</keyword>
<gene>
    <name evidence="1" type="ORF">GUITHDRAFT_155293</name>
</gene>
<name>L1IJ07_GUITC</name>
<protein>
    <submittedName>
        <fullName evidence="1 2">Uncharacterized protein</fullName>
    </submittedName>
</protein>